<comment type="caution">
    <text evidence="2">The sequence shown here is derived from an EMBL/GenBank/DDBJ whole genome shotgun (WGS) entry which is preliminary data.</text>
</comment>
<proteinExistence type="predicted"/>
<dbReference type="EMBL" id="JAIGNK010000002">
    <property type="protein sequence ID" value="MBX7458024.1"/>
    <property type="molecule type" value="Genomic_DNA"/>
</dbReference>
<keyword evidence="1" id="KW-0812">Transmembrane</keyword>
<evidence type="ECO:0008006" key="4">
    <source>
        <dbReference type="Google" id="ProtNLM"/>
    </source>
</evidence>
<reference evidence="2 3" key="1">
    <citation type="submission" date="2021-08" db="EMBL/GenBank/DDBJ databases">
        <title>Comparative Genomics Analysis of the Genus Qipengyuania Reveals Extensive Genetic Diversity and Metabolic Versatility, Including the Description of Fifteen Novel Species.</title>
        <authorList>
            <person name="Liu Y."/>
        </authorList>
    </citation>
    <scope>NUCLEOTIDE SEQUENCE [LARGE SCALE GENOMIC DNA]</scope>
    <source>
        <strain evidence="2 3">1NDH17</strain>
    </source>
</reference>
<evidence type="ECO:0000313" key="3">
    <source>
        <dbReference type="Proteomes" id="UP000783253"/>
    </source>
</evidence>
<dbReference type="RefSeq" id="WP_221573424.1">
    <property type="nucleotide sequence ID" value="NZ_JAIGNK010000002.1"/>
</dbReference>
<keyword evidence="1" id="KW-1133">Transmembrane helix</keyword>
<evidence type="ECO:0000256" key="1">
    <source>
        <dbReference type="SAM" id="Phobius"/>
    </source>
</evidence>
<gene>
    <name evidence="2" type="ORF">K3152_07170</name>
</gene>
<sequence length="78" mass="8666">MKWVFLIFLALYLVALMLLAIGTFGWLGQERDPLSGVFLMPLGLPWNILADRAGLGGPLVAVLAPLINAGILYWLWRK</sequence>
<keyword evidence="1" id="KW-0472">Membrane</keyword>
<evidence type="ECO:0000313" key="2">
    <source>
        <dbReference type="EMBL" id="MBX7458024.1"/>
    </source>
</evidence>
<feature type="transmembrane region" description="Helical" evidence="1">
    <location>
        <begin position="6"/>
        <end position="27"/>
    </location>
</feature>
<protein>
    <recommendedName>
        <fullName evidence="4">DUF4321 domain-containing protein</fullName>
    </recommendedName>
</protein>
<name>A0ABS7IY91_9SPHN</name>
<keyword evidence="3" id="KW-1185">Reference proteome</keyword>
<feature type="transmembrane region" description="Helical" evidence="1">
    <location>
        <begin position="56"/>
        <end position="76"/>
    </location>
</feature>
<dbReference type="Proteomes" id="UP000783253">
    <property type="component" value="Unassembled WGS sequence"/>
</dbReference>
<accession>A0ABS7IY91</accession>
<organism evidence="2 3">
    <name type="scientific">Qipengyuania polymorpha</name>
    <dbReference type="NCBI Taxonomy" id="2867234"/>
    <lineage>
        <taxon>Bacteria</taxon>
        <taxon>Pseudomonadati</taxon>
        <taxon>Pseudomonadota</taxon>
        <taxon>Alphaproteobacteria</taxon>
        <taxon>Sphingomonadales</taxon>
        <taxon>Erythrobacteraceae</taxon>
        <taxon>Qipengyuania</taxon>
    </lineage>
</organism>